<dbReference type="PROSITE" id="PS50089">
    <property type="entry name" value="ZF_RING_2"/>
    <property type="match status" value="1"/>
</dbReference>
<dbReference type="SUPFAM" id="SSF57850">
    <property type="entry name" value="RING/U-box"/>
    <property type="match status" value="1"/>
</dbReference>
<dbReference type="AlphaFoldDB" id="A0AAQ6IQR0"/>
<keyword evidence="5" id="KW-0391">Immunity</keyword>
<feature type="coiled-coil region" evidence="7">
    <location>
        <begin position="245"/>
        <end position="291"/>
    </location>
</feature>
<dbReference type="PANTHER" id="PTHR25465:SF32">
    <property type="entry name" value="BLOODTHIRSTY-RELATED GENE FAMILY, MEMBER 16 ISOFORM X1-RELATED"/>
    <property type="match status" value="1"/>
</dbReference>
<dbReference type="Ensembl" id="ENSATET00000076110.1">
    <property type="protein sequence ID" value="ENSATEP00000076247.1"/>
    <property type="gene ID" value="ENSATEG00000032631.1"/>
</dbReference>
<dbReference type="CDD" id="cd13733">
    <property type="entry name" value="SPRY_PRY_C-I_1"/>
    <property type="match status" value="1"/>
</dbReference>
<dbReference type="Gene3D" id="2.60.120.920">
    <property type="match status" value="1"/>
</dbReference>
<dbReference type="SMART" id="SM00449">
    <property type="entry name" value="SPRY"/>
    <property type="match status" value="1"/>
</dbReference>
<dbReference type="Pfam" id="PF25600">
    <property type="entry name" value="TRIM_CC"/>
    <property type="match status" value="1"/>
</dbReference>
<evidence type="ECO:0000259" key="8">
    <source>
        <dbReference type="PROSITE" id="PS50089"/>
    </source>
</evidence>
<dbReference type="Gene3D" id="3.30.160.60">
    <property type="entry name" value="Classic Zinc Finger"/>
    <property type="match status" value="1"/>
</dbReference>
<feature type="domain" description="RING-type" evidence="8">
    <location>
        <begin position="15"/>
        <end position="56"/>
    </location>
</feature>
<keyword evidence="3 6" id="KW-0863">Zinc-finger</keyword>
<keyword evidence="4" id="KW-0862">Zinc</keyword>
<dbReference type="Gene3D" id="4.10.830.40">
    <property type="match status" value="1"/>
</dbReference>
<dbReference type="InterPro" id="IPR003879">
    <property type="entry name" value="Butyrophylin_SPRY"/>
</dbReference>
<sequence length="541" mass="61193">MSCARSMLPEENFHCSICLSVFNKPVSIPCGHNFCYECITSYWDTTHTVFHCPLCKQEFYSRPMLRVNHVIADMAEKFKTEKPSSSAEEAGKGNVLCGVCTGPKHEALKSCLVCLVSYCETHLEPHLRISALKKHKLIHPVENLESRICKTHDEPLELFCRVDQMFICESCKTSDHKNHKIVTLEEEAQLKKVQLGTEKKGADQMIEDRQQKIHEIQRSVGVSRSNAIKAQSYNTHVMTAVLDYIKKCQAELAEVIETKQKKNETVAEDFIKELEGEIMQIKQKSLQLNQVSLASDPFIFLENFLSLTITAPQVTDWSDVTLNSDQFTVQGALAKLETLITREISMLCDPDLKKKQRHAVDVTLDPDTANPCLTVSEDGKQVSHGDKRRNVPNKPERFDRVLNILAKEGFSSGKFYYEVQVKDKTQWDVGVVNQSINRKGDIRLSPNNGYWTIWLRKGHELTANAGPAIILDVREVPQKVGVFVDCDEGEVSFYNVDTKAKIFSFTGYNFTEKLFPFFSPCSNDGGKNAAPLIITPVKYNN</sequence>
<feature type="domain" description="B30.2/SPRY" evidence="10">
    <location>
        <begin position="342"/>
        <end position="539"/>
    </location>
</feature>
<dbReference type="InterPro" id="IPR001870">
    <property type="entry name" value="B30.2/SPRY"/>
</dbReference>
<evidence type="ECO:0000256" key="3">
    <source>
        <dbReference type="ARBA" id="ARBA00022771"/>
    </source>
</evidence>
<dbReference type="SMART" id="SM00336">
    <property type="entry name" value="BBOX"/>
    <property type="match status" value="1"/>
</dbReference>
<dbReference type="GeneTree" id="ENSGT01040000240385"/>
<dbReference type="Proteomes" id="UP000265040">
    <property type="component" value="Chromosome 10"/>
</dbReference>
<dbReference type="InterPro" id="IPR013320">
    <property type="entry name" value="ConA-like_dom_sf"/>
</dbReference>
<dbReference type="CDD" id="cd19769">
    <property type="entry name" value="Bbox2_TRIM16-like"/>
    <property type="match status" value="1"/>
</dbReference>
<evidence type="ECO:0000256" key="4">
    <source>
        <dbReference type="ARBA" id="ARBA00022833"/>
    </source>
</evidence>
<accession>A0AAQ6IQR0</accession>
<dbReference type="InterPro" id="IPR043136">
    <property type="entry name" value="B30.2/SPRY_sf"/>
</dbReference>
<dbReference type="Pfam" id="PF13765">
    <property type="entry name" value="PRY"/>
    <property type="match status" value="1"/>
</dbReference>
<dbReference type="FunFam" id="2.60.120.920:FF:000004">
    <property type="entry name" value="Butyrophilin subfamily 1 member A1"/>
    <property type="match status" value="1"/>
</dbReference>
<dbReference type="InterPro" id="IPR001841">
    <property type="entry name" value="Znf_RING"/>
</dbReference>
<organism evidence="11 12">
    <name type="scientific">Anabas testudineus</name>
    <name type="common">Climbing perch</name>
    <name type="synonym">Anthias testudineus</name>
    <dbReference type="NCBI Taxonomy" id="64144"/>
    <lineage>
        <taxon>Eukaryota</taxon>
        <taxon>Metazoa</taxon>
        <taxon>Chordata</taxon>
        <taxon>Craniata</taxon>
        <taxon>Vertebrata</taxon>
        <taxon>Euteleostomi</taxon>
        <taxon>Actinopterygii</taxon>
        <taxon>Neopterygii</taxon>
        <taxon>Teleostei</taxon>
        <taxon>Neoteleostei</taxon>
        <taxon>Acanthomorphata</taxon>
        <taxon>Anabantaria</taxon>
        <taxon>Anabantiformes</taxon>
        <taxon>Anabantoidei</taxon>
        <taxon>Anabantidae</taxon>
        <taxon>Anabas</taxon>
    </lineage>
</organism>
<evidence type="ECO:0000256" key="6">
    <source>
        <dbReference type="PROSITE-ProRule" id="PRU00024"/>
    </source>
</evidence>
<evidence type="ECO:0000313" key="12">
    <source>
        <dbReference type="Proteomes" id="UP000265040"/>
    </source>
</evidence>
<reference evidence="11 12" key="1">
    <citation type="submission" date="2021-04" db="EMBL/GenBank/DDBJ databases">
        <authorList>
            <consortium name="Wellcome Sanger Institute Data Sharing"/>
        </authorList>
    </citation>
    <scope>NUCLEOTIDE SEQUENCE [LARGE SCALE GENOMIC DNA]</scope>
</reference>
<dbReference type="PANTHER" id="PTHR25465">
    <property type="entry name" value="B-BOX DOMAIN CONTAINING"/>
    <property type="match status" value="1"/>
</dbReference>
<evidence type="ECO:0000256" key="5">
    <source>
        <dbReference type="ARBA" id="ARBA00022859"/>
    </source>
</evidence>
<reference evidence="11" key="2">
    <citation type="submission" date="2025-08" db="UniProtKB">
        <authorList>
            <consortium name="Ensembl"/>
        </authorList>
    </citation>
    <scope>IDENTIFICATION</scope>
</reference>
<dbReference type="PROSITE" id="PS50119">
    <property type="entry name" value="ZF_BBOX"/>
    <property type="match status" value="1"/>
</dbReference>
<evidence type="ECO:0000259" key="10">
    <source>
        <dbReference type="PROSITE" id="PS50188"/>
    </source>
</evidence>
<keyword evidence="1" id="KW-0399">Innate immunity</keyword>
<dbReference type="Pfam" id="PF00622">
    <property type="entry name" value="SPRY"/>
    <property type="match status" value="1"/>
</dbReference>
<name>A0AAQ6IQR0_ANATE</name>
<evidence type="ECO:0000256" key="1">
    <source>
        <dbReference type="ARBA" id="ARBA00022588"/>
    </source>
</evidence>
<protein>
    <submittedName>
        <fullName evidence="11">Uncharacterized protein</fullName>
    </submittedName>
</protein>
<evidence type="ECO:0000313" key="11">
    <source>
        <dbReference type="Ensembl" id="ENSATEP00000076247.1"/>
    </source>
</evidence>
<dbReference type="InterPro" id="IPR006574">
    <property type="entry name" value="PRY"/>
</dbReference>
<dbReference type="PRINTS" id="PR01407">
    <property type="entry name" value="BUTYPHLNCDUF"/>
</dbReference>
<dbReference type="PROSITE" id="PS50188">
    <property type="entry name" value="B302_SPRY"/>
    <property type="match status" value="1"/>
</dbReference>
<keyword evidence="12" id="KW-1185">Reference proteome</keyword>
<dbReference type="InterPro" id="IPR051051">
    <property type="entry name" value="E3_ubiq-ligase_TRIM/RNF"/>
</dbReference>
<dbReference type="InterPro" id="IPR058030">
    <property type="entry name" value="TRIM8/14/16/25/29/45/65_CC"/>
</dbReference>
<feature type="domain" description="B box-type" evidence="9">
    <location>
        <begin position="144"/>
        <end position="184"/>
    </location>
</feature>
<dbReference type="SUPFAM" id="SSF49899">
    <property type="entry name" value="Concanavalin A-like lectins/glucanases"/>
    <property type="match status" value="1"/>
</dbReference>
<evidence type="ECO:0000259" key="9">
    <source>
        <dbReference type="PROSITE" id="PS50119"/>
    </source>
</evidence>
<dbReference type="GO" id="GO:0005737">
    <property type="term" value="C:cytoplasm"/>
    <property type="evidence" value="ECO:0007669"/>
    <property type="project" value="UniProtKB-ARBA"/>
</dbReference>
<dbReference type="GO" id="GO:0045087">
    <property type="term" value="P:innate immune response"/>
    <property type="evidence" value="ECO:0007669"/>
    <property type="project" value="UniProtKB-KW"/>
</dbReference>
<evidence type="ECO:0000256" key="7">
    <source>
        <dbReference type="SAM" id="Coils"/>
    </source>
</evidence>
<evidence type="ECO:0000256" key="2">
    <source>
        <dbReference type="ARBA" id="ARBA00022723"/>
    </source>
</evidence>
<dbReference type="InterPro" id="IPR003877">
    <property type="entry name" value="SPRY_dom"/>
</dbReference>
<dbReference type="SMART" id="SM00184">
    <property type="entry name" value="RING"/>
    <property type="match status" value="1"/>
</dbReference>
<dbReference type="PROSITE" id="PS00518">
    <property type="entry name" value="ZF_RING_1"/>
    <property type="match status" value="1"/>
</dbReference>
<dbReference type="GeneID" id="113160804"/>
<dbReference type="InterPro" id="IPR013083">
    <property type="entry name" value="Znf_RING/FYVE/PHD"/>
</dbReference>
<dbReference type="GO" id="GO:0008270">
    <property type="term" value="F:zinc ion binding"/>
    <property type="evidence" value="ECO:0007669"/>
    <property type="project" value="UniProtKB-KW"/>
</dbReference>
<dbReference type="SUPFAM" id="SSF57845">
    <property type="entry name" value="B-box zinc-binding domain"/>
    <property type="match status" value="1"/>
</dbReference>
<dbReference type="Pfam" id="PF00643">
    <property type="entry name" value="zf-B_box"/>
    <property type="match status" value="1"/>
</dbReference>
<dbReference type="SMART" id="SM00589">
    <property type="entry name" value="PRY"/>
    <property type="match status" value="1"/>
</dbReference>
<dbReference type="InterPro" id="IPR000315">
    <property type="entry name" value="Znf_B-box"/>
</dbReference>
<dbReference type="RefSeq" id="XP_026214019.1">
    <property type="nucleotide sequence ID" value="XM_026358234.1"/>
</dbReference>
<keyword evidence="2" id="KW-0479">Metal-binding</keyword>
<proteinExistence type="predicted"/>
<dbReference type="Pfam" id="PF15227">
    <property type="entry name" value="zf-C3HC4_4"/>
    <property type="match status" value="1"/>
</dbReference>
<reference evidence="11" key="3">
    <citation type="submission" date="2025-09" db="UniProtKB">
        <authorList>
            <consortium name="Ensembl"/>
        </authorList>
    </citation>
    <scope>IDENTIFICATION</scope>
</reference>
<keyword evidence="7" id="KW-0175">Coiled coil</keyword>
<dbReference type="InterPro" id="IPR017907">
    <property type="entry name" value="Znf_RING_CS"/>
</dbReference>
<dbReference type="Gene3D" id="3.30.40.10">
    <property type="entry name" value="Zinc/RING finger domain, C3HC4 (zinc finger)"/>
    <property type="match status" value="1"/>
</dbReference>